<accession>A0A061HAW9</accession>
<feature type="region of interest" description="Disordered" evidence="2">
    <location>
        <begin position="212"/>
        <end position="270"/>
    </location>
</feature>
<dbReference type="HOGENOM" id="CLU_436873_0_0_1"/>
<feature type="compositionally biased region" description="Basic and acidic residues" evidence="2">
    <location>
        <begin position="500"/>
        <end position="511"/>
    </location>
</feature>
<gene>
    <name evidence="4" type="ORF">PFL1_02436</name>
</gene>
<evidence type="ECO:0000256" key="1">
    <source>
        <dbReference type="ARBA" id="ARBA00022631"/>
    </source>
</evidence>
<dbReference type="GO" id="GO:0006144">
    <property type="term" value="P:purine nucleobase metabolic process"/>
    <property type="evidence" value="ECO:0007669"/>
    <property type="project" value="UniProtKB-KW"/>
</dbReference>
<feature type="compositionally biased region" description="Basic and acidic residues" evidence="2">
    <location>
        <begin position="423"/>
        <end position="455"/>
    </location>
</feature>
<evidence type="ECO:0000256" key="2">
    <source>
        <dbReference type="SAM" id="MobiDB-lite"/>
    </source>
</evidence>
<feature type="compositionally biased region" description="Low complexity" evidence="2">
    <location>
        <begin position="473"/>
        <end position="493"/>
    </location>
</feature>
<sequence length="626" mass="65002">MPPPTNPTYIKPAQIPDASPAQLEPILLRLLECPRQLLPDLANDCATAIADLPDEDRPRSYEGLCDVARFCVEDEPGWDTPKRALFIGGHPRIGAPITANTAELSEESRKEQLKGGQVDPATLERLARLNALYEARYPGLRFVTYVAGRSRAAVADELAANLGAGIADLAAPSDLPADQVRPQGTHEWQSELDRASDALWEIATDRAGKLTNEVESQPPAGPDADGGPAQQGEKTTTTTAAAAEAAAAADATTKTSASEAPPSGSALGTSTAARSDAVVGQDVPFLSLAAFRMLVLSSPVLESFFESDLTPSFYLEPVQRSQSGGAYAWHTAPTLPGAPRAVPGAAAPAAATAATGATKDAGGWAAAEASYSRDVTSGARGKVVGFLGGLLGEEGKAKMTALADQVGQRLQTHTVSGPKPSFGRKETLDGGKMDTQELRDKEAEERRRVQEERKGSLGSRLANALRGPQRMGAADPSSTLASASSSSASASASPGGGGGADERGRTIDRRPSGGAPSTTTTTAEERQRKRMSLRGTDLATSGPLAAAETLRAAQAALVEERPAFVIDEVGANGEEEEEEDEEEGEEGEGGAEEAVGVSPEDEGEAQGLLRGKEAAMAKELRQAAPQ</sequence>
<protein>
    <recommendedName>
        <fullName evidence="3">Oxo-4-hydroxy-4-carboxy-5-ureidoimidazoline decarboxylase domain-containing protein</fullName>
    </recommendedName>
</protein>
<feature type="region of interest" description="Disordered" evidence="2">
    <location>
        <begin position="564"/>
        <end position="626"/>
    </location>
</feature>
<feature type="compositionally biased region" description="Low complexity" evidence="2">
    <location>
        <begin position="512"/>
        <end position="522"/>
    </location>
</feature>
<feature type="compositionally biased region" description="Basic and acidic residues" evidence="2">
    <location>
        <begin position="610"/>
        <end position="626"/>
    </location>
</feature>
<dbReference type="Pfam" id="PF09349">
    <property type="entry name" value="OHCU_decarbox"/>
    <property type="match status" value="1"/>
</dbReference>
<dbReference type="GeneID" id="19316556"/>
<dbReference type="Gene3D" id="1.10.3330.10">
    <property type="entry name" value="Oxo-4-hydroxy-4-carboxy-5-ureidoimidazoline decarboxylase"/>
    <property type="match status" value="1"/>
</dbReference>
<dbReference type="AlphaFoldDB" id="A0A061HAW9"/>
<dbReference type="EMBL" id="KE361629">
    <property type="protein sequence ID" value="EPQ29763.1"/>
    <property type="molecule type" value="Genomic_DNA"/>
</dbReference>
<name>A0A061HAW9_9BASI</name>
<dbReference type="OrthoDB" id="5398391at2759"/>
<evidence type="ECO:0000313" key="4">
    <source>
        <dbReference type="EMBL" id="EPQ29763.1"/>
    </source>
</evidence>
<feature type="compositionally biased region" description="Acidic residues" evidence="2">
    <location>
        <begin position="573"/>
        <end position="591"/>
    </location>
</feature>
<dbReference type="Proteomes" id="UP000053664">
    <property type="component" value="Unassembled WGS sequence"/>
</dbReference>
<dbReference type="InterPro" id="IPR036778">
    <property type="entry name" value="OHCU_decarboxylase_sf"/>
</dbReference>
<dbReference type="eggNOG" id="ENOG502S4M5">
    <property type="taxonomic scope" value="Eukaryota"/>
</dbReference>
<proteinExistence type="predicted"/>
<feature type="domain" description="Oxo-4-hydroxy-4-carboxy-5-ureidoimidazoline decarboxylase" evidence="3">
    <location>
        <begin position="57"/>
        <end position="162"/>
    </location>
</feature>
<dbReference type="PANTHER" id="PTHR37987">
    <property type="entry name" value="CHROMOSOME 9, WHOLE GENOME SHOTGUN SEQUENCE"/>
    <property type="match status" value="1"/>
</dbReference>
<evidence type="ECO:0000313" key="5">
    <source>
        <dbReference type="Proteomes" id="UP000053664"/>
    </source>
</evidence>
<dbReference type="KEGG" id="pfp:PFL1_02436"/>
<evidence type="ECO:0000259" key="3">
    <source>
        <dbReference type="Pfam" id="PF09349"/>
    </source>
</evidence>
<dbReference type="PANTHER" id="PTHR37987:SF1">
    <property type="entry name" value="OXO-4-HYDROXY-4-CARBOXY-5-UREIDOIMIDAZOLINE DECARBOXYLASE DOMAIN-CONTAINING PROTEIN"/>
    <property type="match status" value="1"/>
</dbReference>
<feature type="compositionally biased region" description="Low complexity" evidence="2">
    <location>
        <begin position="222"/>
        <end position="260"/>
    </location>
</feature>
<keyword evidence="1" id="KW-0659">Purine metabolism</keyword>
<dbReference type="RefSeq" id="XP_007878144.1">
    <property type="nucleotide sequence ID" value="XM_007879953.1"/>
</dbReference>
<organism evidence="4 5">
    <name type="scientific">Pseudozyma flocculosa PF-1</name>
    <dbReference type="NCBI Taxonomy" id="1277687"/>
    <lineage>
        <taxon>Eukaryota</taxon>
        <taxon>Fungi</taxon>
        <taxon>Dikarya</taxon>
        <taxon>Basidiomycota</taxon>
        <taxon>Ustilaginomycotina</taxon>
        <taxon>Ustilaginomycetes</taxon>
        <taxon>Ustilaginales</taxon>
        <taxon>Ustilaginaceae</taxon>
        <taxon>Pseudozyma</taxon>
    </lineage>
</organism>
<dbReference type="InterPro" id="IPR018020">
    <property type="entry name" value="OHCU_decarboxylase"/>
</dbReference>
<feature type="region of interest" description="Disordered" evidence="2">
    <location>
        <begin position="410"/>
        <end position="541"/>
    </location>
</feature>
<reference evidence="4 5" key="1">
    <citation type="journal article" date="2013" name="Plant Cell">
        <title>The transition from a phytopathogenic smut ancestor to an anamorphic biocontrol agent deciphered by comparative whole-genome analysis.</title>
        <authorList>
            <person name="Lefebvre F."/>
            <person name="Joly D.L."/>
            <person name="Labbe C."/>
            <person name="Teichmann B."/>
            <person name="Linning R."/>
            <person name="Belzile F."/>
            <person name="Bakkeren G."/>
            <person name="Belanger R.R."/>
        </authorList>
    </citation>
    <scope>NUCLEOTIDE SEQUENCE [LARGE SCALE GENOMIC DNA]</scope>
    <source>
        <strain evidence="4 5">PF-1</strain>
    </source>
</reference>
<dbReference type="SUPFAM" id="SSF158694">
    <property type="entry name" value="UraD-Like"/>
    <property type="match status" value="1"/>
</dbReference>